<accession>A0AA48HDF1</accession>
<organism evidence="2 3">
    <name type="scientific">Flagellimonas marinaquae</name>
    <dbReference type="NCBI Taxonomy" id="254955"/>
    <lineage>
        <taxon>Bacteria</taxon>
        <taxon>Pseudomonadati</taxon>
        <taxon>Bacteroidota</taxon>
        <taxon>Flavobacteriia</taxon>
        <taxon>Flavobacteriales</taxon>
        <taxon>Flavobacteriaceae</taxon>
        <taxon>Flagellimonas</taxon>
    </lineage>
</organism>
<feature type="transmembrane region" description="Helical" evidence="1">
    <location>
        <begin position="21"/>
        <end position="42"/>
    </location>
</feature>
<dbReference type="Proteomes" id="UP001330184">
    <property type="component" value="Chromosome"/>
</dbReference>
<keyword evidence="1" id="KW-0812">Transmembrane</keyword>
<feature type="transmembrane region" description="Helical" evidence="1">
    <location>
        <begin position="223"/>
        <end position="245"/>
    </location>
</feature>
<gene>
    <name evidence="2" type="ORF">MACH07_29340</name>
</gene>
<proteinExistence type="predicted"/>
<name>A0AA48HDF1_9FLAO</name>
<feature type="transmembrane region" description="Helical" evidence="1">
    <location>
        <begin position="173"/>
        <end position="203"/>
    </location>
</feature>
<sequence length="252" mass="28871">MNYSTLCLLIKRQCKEHYKTYVIGLLVLLIFLVFMFLVVHQWKDSFSGAVQNGVFVIGLFIAGGVFSNAMFSEFSTPQSGMWLLGIPAKASEKVVSSIVISTVFFLTAYVIIFYIADFFYLLFAGTLTFKAMLNPFKNDFYQFFFIYLTFNALMLLGSVIFNKNSFIKMLLTIAVLFFLLNYLNGWLLSFLIPEATIVSTIAFDSFLFSHHGENVKVFLPDNINLYSALFVHAFLPIALWILVWLKLKEKEI</sequence>
<evidence type="ECO:0000313" key="3">
    <source>
        <dbReference type="Proteomes" id="UP001330184"/>
    </source>
</evidence>
<feature type="transmembrane region" description="Helical" evidence="1">
    <location>
        <begin position="140"/>
        <end position="161"/>
    </location>
</feature>
<feature type="transmembrane region" description="Helical" evidence="1">
    <location>
        <begin position="54"/>
        <end position="74"/>
    </location>
</feature>
<dbReference type="EMBL" id="AP027268">
    <property type="protein sequence ID" value="BDW94102.1"/>
    <property type="molecule type" value="Genomic_DNA"/>
</dbReference>
<keyword evidence="1" id="KW-1133">Transmembrane helix</keyword>
<keyword evidence="3" id="KW-1185">Reference proteome</keyword>
<feature type="transmembrane region" description="Helical" evidence="1">
    <location>
        <begin position="94"/>
        <end position="120"/>
    </location>
</feature>
<evidence type="ECO:0000256" key="1">
    <source>
        <dbReference type="SAM" id="Phobius"/>
    </source>
</evidence>
<keyword evidence="1" id="KW-0472">Membrane</keyword>
<dbReference type="RefSeq" id="WP_338195225.1">
    <property type="nucleotide sequence ID" value="NZ_AP027268.1"/>
</dbReference>
<dbReference type="AlphaFoldDB" id="A0AA48HDF1"/>
<protein>
    <submittedName>
        <fullName evidence="2">Uncharacterized protein</fullName>
    </submittedName>
</protein>
<reference evidence="2 3" key="1">
    <citation type="submission" date="2023-01" db="EMBL/GenBank/DDBJ databases">
        <title>Complete genome sequence of Muricauda aquimarina strain IFOP_LL357.</title>
        <authorList>
            <person name="Gajardo G."/>
            <person name="Ueki S."/>
            <person name="Maruyama F."/>
        </authorList>
    </citation>
    <scope>NUCLEOTIDE SEQUENCE [LARGE SCALE GENOMIC DNA]</scope>
    <source>
        <strain evidence="2 3">IFOP_LL357</strain>
    </source>
</reference>
<evidence type="ECO:0000313" key="2">
    <source>
        <dbReference type="EMBL" id="BDW94102.1"/>
    </source>
</evidence>